<protein>
    <submittedName>
        <fullName evidence="1">Adiponetctin</fullName>
    </submittedName>
</protein>
<reference evidence="1" key="1">
    <citation type="submission" date="2020-04" db="EMBL/GenBank/DDBJ databases">
        <title>A mysterious 80 nm amoeba virus with a near complete 'ORFan genome' challenges the classification of DNA viruses.</title>
        <authorList>
            <person name="Boratto P.V.M."/>
            <person name="Oliveira G.P."/>
            <person name="Machado T.B."/>
            <person name="Andrade A.C.S.P."/>
            <person name="Baudoin J.P."/>
            <person name="Klose T."/>
            <person name="Azza S."/>
            <person name="Decloquement P."/>
            <person name="Chabriere E."/>
            <person name="Colson P."/>
            <person name="Levasseur A."/>
            <person name="La Scola B."/>
            <person name="Abrahao J.S."/>
        </authorList>
    </citation>
    <scope>NUCLEOTIDE SEQUENCE</scope>
    <source>
        <strain evidence="1">BHMG</strain>
    </source>
</reference>
<evidence type="ECO:0000313" key="2">
    <source>
        <dbReference type="Proteomes" id="UP000830293"/>
    </source>
</evidence>
<keyword evidence="2" id="KW-1185">Reference proteome</keyword>
<dbReference type="EMBL" id="MT293574">
    <property type="protein sequence ID" value="QKE44384.1"/>
    <property type="molecule type" value="Genomic_DNA"/>
</dbReference>
<evidence type="ECO:0000313" key="1">
    <source>
        <dbReference type="EMBL" id="QKE44384.1"/>
    </source>
</evidence>
<dbReference type="Proteomes" id="UP000830293">
    <property type="component" value="Segment"/>
</dbReference>
<accession>A0AAE7B7D4</accession>
<dbReference type="RefSeq" id="YP_010800631.1">
    <property type="nucleotide sequence ID" value="NC_076895.1"/>
</dbReference>
<organism evidence="1 2">
    <name type="scientific">Yaravirus sp. 'brasiliensis'</name>
    <dbReference type="NCBI Taxonomy" id="2739681"/>
    <lineage>
        <taxon>Viruses</taxon>
        <taxon>Varidnaviria</taxon>
        <taxon>Bamfordvirae</taxon>
        <taxon>Nucleocytoviricota</taxon>
        <taxon>Mriyaviricetes</taxon>
        <taxon>Yaraviridae</taxon>
        <taxon>Yaravirus</taxon>
        <taxon>Yaravirus brasiliense</taxon>
    </lineage>
</organism>
<dbReference type="KEGG" id="vg:80539267"/>
<proteinExistence type="predicted"/>
<sequence>MADTPSLPAKFTWYELLDSQLYRLNGVPLSQTVESVNAEATGIQPQISIASNRVWDDNITQVNRFISPSGQAAEYASNWCITTQWALTNPSGLNIGDYLLWLVGGFNNTGSSFTPGGVDATGMFWTTPVDSEGLHLFSCSLEGTPGAGITAGQNWVLTVRQNGQPILQSSGLATGSDSPMYDRACVSGVSYLRPGDAISVELSAGYTTANYLIMNTVLNINRISGVVTGITGA</sequence>
<dbReference type="GeneID" id="80539267"/>
<name>A0AAE7B7D4_9VIRU</name>